<keyword evidence="3" id="KW-1185">Reference proteome</keyword>
<name>A0A4Z2EMU9_9TELE</name>
<reference evidence="2 3" key="1">
    <citation type="submission" date="2019-03" db="EMBL/GenBank/DDBJ databases">
        <title>First draft genome of Liparis tanakae, snailfish: a comprehensive survey of snailfish specific genes.</title>
        <authorList>
            <person name="Kim W."/>
            <person name="Song I."/>
            <person name="Jeong J.-H."/>
            <person name="Kim D."/>
            <person name="Kim S."/>
            <person name="Ryu S."/>
            <person name="Song J.Y."/>
            <person name="Lee S.K."/>
        </authorList>
    </citation>
    <scope>NUCLEOTIDE SEQUENCE [LARGE SCALE GENOMIC DNA]</scope>
    <source>
        <tissue evidence="2">Muscle</tissue>
    </source>
</reference>
<accession>A0A4Z2EMU9</accession>
<comment type="caution">
    <text evidence="2">The sequence shown here is derived from an EMBL/GenBank/DDBJ whole genome shotgun (WGS) entry which is preliminary data.</text>
</comment>
<proteinExistence type="predicted"/>
<gene>
    <name evidence="2" type="ORF">EYF80_059763</name>
</gene>
<sequence length="148" mass="15930">MHRHEPLSKAVLLSAERRRPGGLRGPVTGGTWTLKDWGDLDPEGRGLPPVDQVCSYGKTTTEPGADPRCRSGSGPSSGSFAGRALPPDWSASSLSGAPVPFPGIWCGPCRLLWVTSLEMHSGSETCDAKRNRIWTASSRVLLHRQVSR</sequence>
<dbReference type="Proteomes" id="UP000314294">
    <property type="component" value="Unassembled WGS sequence"/>
</dbReference>
<organism evidence="2 3">
    <name type="scientific">Liparis tanakae</name>
    <name type="common">Tanaka's snailfish</name>
    <dbReference type="NCBI Taxonomy" id="230148"/>
    <lineage>
        <taxon>Eukaryota</taxon>
        <taxon>Metazoa</taxon>
        <taxon>Chordata</taxon>
        <taxon>Craniata</taxon>
        <taxon>Vertebrata</taxon>
        <taxon>Euteleostomi</taxon>
        <taxon>Actinopterygii</taxon>
        <taxon>Neopterygii</taxon>
        <taxon>Teleostei</taxon>
        <taxon>Neoteleostei</taxon>
        <taxon>Acanthomorphata</taxon>
        <taxon>Eupercaria</taxon>
        <taxon>Perciformes</taxon>
        <taxon>Cottioidei</taxon>
        <taxon>Cottales</taxon>
        <taxon>Liparidae</taxon>
        <taxon>Liparis</taxon>
    </lineage>
</organism>
<dbReference type="AlphaFoldDB" id="A0A4Z2EMU9"/>
<dbReference type="EMBL" id="SRLO01004868">
    <property type="protein sequence ID" value="TNN30088.1"/>
    <property type="molecule type" value="Genomic_DNA"/>
</dbReference>
<protein>
    <submittedName>
        <fullName evidence="2">Uncharacterized protein</fullName>
    </submittedName>
</protein>
<evidence type="ECO:0000256" key="1">
    <source>
        <dbReference type="SAM" id="MobiDB-lite"/>
    </source>
</evidence>
<evidence type="ECO:0000313" key="2">
    <source>
        <dbReference type="EMBL" id="TNN30088.1"/>
    </source>
</evidence>
<evidence type="ECO:0000313" key="3">
    <source>
        <dbReference type="Proteomes" id="UP000314294"/>
    </source>
</evidence>
<feature type="region of interest" description="Disordered" evidence="1">
    <location>
        <begin position="1"/>
        <end position="93"/>
    </location>
</feature>